<dbReference type="OrthoDB" id="2357057at2759"/>
<organism evidence="1 2">
    <name type="scientific">Funneliformis geosporum</name>
    <dbReference type="NCBI Taxonomy" id="1117311"/>
    <lineage>
        <taxon>Eukaryota</taxon>
        <taxon>Fungi</taxon>
        <taxon>Fungi incertae sedis</taxon>
        <taxon>Mucoromycota</taxon>
        <taxon>Glomeromycotina</taxon>
        <taxon>Glomeromycetes</taxon>
        <taxon>Glomerales</taxon>
        <taxon>Glomeraceae</taxon>
        <taxon>Funneliformis</taxon>
    </lineage>
</organism>
<dbReference type="Proteomes" id="UP001153678">
    <property type="component" value="Unassembled WGS sequence"/>
</dbReference>
<evidence type="ECO:0000313" key="1">
    <source>
        <dbReference type="EMBL" id="CAI2191654.1"/>
    </source>
</evidence>
<keyword evidence="2" id="KW-1185">Reference proteome</keyword>
<protein>
    <submittedName>
        <fullName evidence="1">6505_t:CDS:1</fullName>
    </submittedName>
</protein>
<accession>A0A9W4T421</accession>
<gene>
    <name evidence="1" type="ORF">FWILDA_LOCUS15179</name>
</gene>
<name>A0A9W4T421_9GLOM</name>
<comment type="caution">
    <text evidence="1">The sequence shown here is derived from an EMBL/GenBank/DDBJ whole genome shotgun (WGS) entry which is preliminary data.</text>
</comment>
<dbReference type="AlphaFoldDB" id="A0A9W4T421"/>
<proteinExistence type="predicted"/>
<feature type="non-terminal residue" evidence="1">
    <location>
        <position position="1"/>
    </location>
</feature>
<reference evidence="1" key="1">
    <citation type="submission" date="2022-08" db="EMBL/GenBank/DDBJ databases">
        <authorList>
            <person name="Kallberg Y."/>
            <person name="Tangrot J."/>
            <person name="Rosling A."/>
        </authorList>
    </citation>
    <scope>NUCLEOTIDE SEQUENCE</scope>
    <source>
        <strain evidence="1">Wild A</strain>
    </source>
</reference>
<dbReference type="EMBL" id="CAMKVN010007591">
    <property type="protein sequence ID" value="CAI2191654.1"/>
    <property type="molecule type" value="Genomic_DNA"/>
</dbReference>
<sequence>PLGYELALFYDIDAHKKIPLIEDVKKLTLDDFCYLLEEPNNEVQVKVTKDRLLSRFSITFNNFDPVTGEKKTERFWLNCNQIFSYDNIHYLLTAPYSNTDRYRKLRYRLLALAKTQIGDSIKSD</sequence>
<evidence type="ECO:0000313" key="2">
    <source>
        <dbReference type="Proteomes" id="UP001153678"/>
    </source>
</evidence>